<proteinExistence type="predicted"/>
<reference evidence="1" key="1">
    <citation type="submission" date="2016-10" db="EMBL/GenBank/DDBJ databases">
        <authorList>
            <person name="Tanifuji G."/>
            <person name="Kume K."/>
            <person name="Nakayama T."/>
            <person name="Takabayashi S."/>
            <person name="Hashimoto T."/>
        </authorList>
    </citation>
    <scope>NUCLEOTIDE SEQUENCE</scope>
    <source>
        <strain evidence="1">NY0173</strain>
    </source>
</reference>
<dbReference type="EMBL" id="BDIP01005313">
    <property type="protein sequence ID" value="GCA63860.1"/>
    <property type="molecule type" value="Genomic_DNA"/>
</dbReference>
<evidence type="ECO:0000313" key="1">
    <source>
        <dbReference type="EMBL" id="GCA63860.1"/>
    </source>
</evidence>
<gene>
    <name evidence="1" type="ORF">KIPB_012224</name>
    <name evidence="2" type="ORF">KIPB_014198</name>
</gene>
<dbReference type="AlphaFoldDB" id="A0A391NTC3"/>
<comment type="caution">
    <text evidence="1">The sequence shown here is derived from an EMBL/GenBank/DDBJ whole genome shotgun (WGS) entry which is preliminary data.</text>
</comment>
<evidence type="ECO:0000313" key="3">
    <source>
        <dbReference type="Proteomes" id="UP000265618"/>
    </source>
</evidence>
<name>A0A391NTC3_9EUKA</name>
<feature type="non-terminal residue" evidence="1">
    <location>
        <position position="49"/>
    </location>
</feature>
<reference evidence="1 3" key="2">
    <citation type="journal article" date="2018" name="PLoS ONE">
        <title>The draft genome of Kipferlia bialata reveals reductive genome evolution in fornicate parasites.</title>
        <authorList>
            <person name="Tanifuji G."/>
            <person name="Takabayashi S."/>
            <person name="Kume K."/>
            <person name="Takagi M."/>
            <person name="Nakayama T."/>
            <person name="Kamikawa R."/>
            <person name="Inagaki Y."/>
            <person name="Hashimoto T."/>
        </authorList>
    </citation>
    <scope>NUCLEOTIDE SEQUENCE [LARGE SCALE GENOMIC DNA]</scope>
    <source>
        <strain evidence="1">NY0173</strain>
    </source>
</reference>
<protein>
    <submittedName>
        <fullName evidence="1">Uncharacterized protein</fullName>
    </submittedName>
</protein>
<sequence length="49" mass="5621">YQLSSLRLQQRCSSMLALIEAKRPSDLHYDVAGFIRPVVPPLVKENHSR</sequence>
<accession>A0A391NTC3</accession>
<dbReference type="EMBL" id="BDIP01007159">
    <property type="protein sequence ID" value="GIQ91107.1"/>
    <property type="molecule type" value="Genomic_DNA"/>
</dbReference>
<evidence type="ECO:0000313" key="2">
    <source>
        <dbReference type="EMBL" id="GIQ91107.1"/>
    </source>
</evidence>
<keyword evidence="3" id="KW-1185">Reference proteome</keyword>
<dbReference type="Proteomes" id="UP000265618">
    <property type="component" value="Unassembled WGS sequence"/>
</dbReference>
<organism evidence="1 3">
    <name type="scientific">Kipferlia bialata</name>
    <dbReference type="NCBI Taxonomy" id="797122"/>
    <lineage>
        <taxon>Eukaryota</taxon>
        <taxon>Metamonada</taxon>
        <taxon>Carpediemonas-like organisms</taxon>
        <taxon>Kipferlia</taxon>
    </lineage>
</organism>